<dbReference type="InterPro" id="IPR016181">
    <property type="entry name" value="Acyl_CoA_acyltransferase"/>
</dbReference>
<organism evidence="8 9">
    <name type="scientific">Haloferax massiliensis</name>
    <dbReference type="NCBI Taxonomy" id="1476858"/>
    <lineage>
        <taxon>Archaea</taxon>
        <taxon>Methanobacteriati</taxon>
        <taxon>Methanobacteriota</taxon>
        <taxon>Stenosarchaea group</taxon>
        <taxon>Halobacteria</taxon>
        <taxon>Halobacteriales</taxon>
        <taxon>Haloferacaceae</taxon>
        <taxon>Haloferax</taxon>
    </lineage>
</organism>
<proteinExistence type="inferred from homology"/>
<dbReference type="InterPro" id="IPR050644">
    <property type="entry name" value="PG_Glycine_Bridge_Synth"/>
</dbReference>
<name>A0A0D6JVV3_9EURY</name>
<evidence type="ECO:0000259" key="7">
    <source>
        <dbReference type="Pfam" id="PF13480"/>
    </source>
</evidence>
<dbReference type="GO" id="GO:0071555">
    <property type="term" value="P:cell wall organization"/>
    <property type="evidence" value="ECO:0007669"/>
    <property type="project" value="UniProtKB-KW"/>
</dbReference>
<sequence>MSTSKTKTRLTVTDCTDRREWNDFVESNDGPPFGLWGWREASRNYGHDTHWLAARDGGDIVGALPLVEIRSRLFGSKIVSPPYGERGSVILADDAPESTTTHLVRQAKRIADDAGVDFVSLRGTTVDHAQFEGFEHENRFVTFDVPVGVNHDEMWDGLKESRQRQIDQARENDLEYVVGESLDELREYYELYLQSVRGHGSPPHSFEFFKRVWETFADHGTLHLGLVRHDGRAINGIVNLGCGSTVSQWGVITDYEYRDLQGGSFLLWKSMEHAHENGYQSYELGRTREGTGVYMFKKSFGGKKTQYDDFHYYPNGPVELPHPDKSAYKPIKEAWKRLPIPVTKLIGPTLRKDISL</sequence>
<keyword evidence="6" id="KW-0961">Cell wall biogenesis/degradation</keyword>
<keyword evidence="9" id="KW-1185">Reference proteome</keyword>
<dbReference type="OrthoDB" id="135106at2157"/>
<evidence type="ECO:0000313" key="8">
    <source>
        <dbReference type="EMBL" id="CQR52690.1"/>
    </source>
</evidence>
<evidence type="ECO:0000256" key="6">
    <source>
        <dbReference type="ARBA" id="ARBA00023316"/>
    </source>
</evidence>
<dbReference type="PANTHER" id="PTHR36174">
    <property type="entry name" value="LIPID II:GLYCINE GLYCYLTRANSFERASE"/>
    <property type="match status" value="1"/>
</dbReference>
<accession>A0A0D6JVV3</accession>
<dbReference type="Proteomes" id="UP000198902">
    <property type="component" value="Unassembled WGS sequence"/>
</dbReference>
<dbReference type="PROSITE" id="PS51191">
    <property type="entry name" value="FEMABX"/>
    <property type="match status" value="1"/>
</dbReference>
<evidence type="ECO:0000256" key="1">
    <source>
        <dbReference type="ARBA" id="ARBA00009943"/>
    </source>
</evidence>
<dbReference type="Pfam" id="PF13480">
    <property type="entry name" value="Acetyltransf_6"/>
    <property type="match status" value="1"/>
</dbReference>
<reference evidence="9" key="1">
    <citation type="submission" date="2015-03" db="EMBL/GenBank/DDBJ databases">
        <authorList>
            <person name="Urmite Genomes"/>
        </authorList>
    </citation>
    <scope>NUCLEOTIDE SEQUENCE [LARGE SCALE GENOMIC DNA]</scope>
    <source>
        <strain evidence="9">Arc-Hr</strain>
    </source>
</reference>
<dbReference type="AlphaFoldDB" id="A0A0D6JVV3"/>
<dbReference type="GO" id="GO:0016755">
    <property type="term" value="F:aminoacyltransferase activity"/>
    <property type="evidence" value="ECO:0007669"/>
    <property type="project" value="InterPro"/>
</dbReference>
<evidence type="ECO:0000313" key="9">
    <source>
        <dbReference type="Proteomes" id="UP000198902"/>
    </source>
</evidence>
<dbReference type="EMBL" id="CSTE01000004">
    <property type="protein sequence ID" value="CQR52690.1"/>
    <property type="molecule type" value="Genomic_DNA"/>
</dbReference>
<keyword evidence="4" id="KW-0573">Peptidoglycan synthesis</keyword>
<dbReference type="Gene3D" id="3.40.630.30">
    <property type="match status" value="1"/>
</dbReference>
<evidence type="ECO:0000256" key="5">
    <source>
        <dbReference type="ARBA" id="ARBA00023315"/>
    </source>
</evidence>
<evidence type="ECO:0000256" key="3">
    <source>
        <dbReference type="ARBA" id="ARBA00022960"/>
    </source>
</evidence>
<evidence type="ECO:0000256" key="4">
    <source>
        <dbReference type="ARBA" id="ARBA00022984"/>
    </source>
</evidence>
<protein>
    <submittedName>
        <fullName evidence="8">FemAB family protein</fullName>
    </submittedName>
</protein>
<dbReference type="InterPro" id="IPR038740">
    <property type="entry name" value="BioF2-like_GNAT_dom"/>
</dbReference>
<dbReference type="GO" id="GO:0044038">
    <property type="term" value="P:cell wall macromolecule biosynthetic process"/>
    <property type="evidence" value="ECO:0007669"/>
    <property type="project" value="InterPro"/>
</dbReference>
<keyword evidence="3" id="KW-0133">Cell shape</keyword>
<dbReference type="InterPro" id="IPR003447">
    <property type="entry name" value="FEMABX"/>
</dbReference>
<comment type="similarity">
    <text evidence="1">Belongs to the FemABX family.</text>
</comment>
<keyword evidence="5" id="KW-0012">Acyltransferase</keyword>
<dbReference type="RefSeq" id="WP_089780744.1">
    <property type="nucleotide sequence ID" value="NZ_CABLRR010000004.1"/>
</dbReference>
<keyword evidence="2" id="KW-0808">Transferase</keyword>
<evidence type="ECO:0000256" key="2">
    <source>
        <dbReference type="ARBA" id="ARBA00022679"/>
    </source>
</evidence>
<gene>
    <name evidence="8" type="ORF">BN996_03262</name>
</gene>
<dbReference type="GO" id="GO:0008360">
    <property type="term" value="P:regulation of cell shape"/>
    <property type="evidence" value="ECO:0007669"/>
    <property type="project" value="UniProtKB-KW"/>
</dbReference>
<feature type="domain" description="BioF2-like acetyltransferase" evidence="7">
    <location>
        <begin position="164"/>
        <end position="288"/>
    </location>
</feature>
<dbReference type="SUPFAM" id="SSF55729">
    <property type="entry name" value="Acyl-CoA N-acyltransferases (Nat)"/>
    <property type="match status" value="2"/>
</dbReference>
<dbReference type="PANTHER" id="PTHR36174:SF1">
    <property type="entry name" value="LIPID II:GLYCINE GLYCYLTRANSFERASE"/>
    <property type="match status" value="1"/>
</dbReference>